<keyword evidence="6 8" id="KW-0408">Iron</keyword>
<evidence type="ECO:0000256" key="6">
    <source>
        <dbReference type="ARBA" id="ARBA00023004"/>
    </source>
</evidence>
<evidence type="ECO:0000256" key="2">
    <source>
        <dbReference type="ARBA" id="ARBA00010617"/>
    </source>
</evidence>
<reference evidence="9" key="1">
    <citation type="submission" date="2021-06" db="EMBL/GenBank/DDBJ databases">
        <authorList>
            <person name="Hodson N. C."/>
            <person name="Mongue J. A."/>
            <person name="Jaron S. K."/>
        </authorList>
    </citation>
    <scope>NUCLEOTIDE SEQUENCE</scope>
</reference>
<evidence type="ECO:0000313" key="10">
    <source>
        <dbReference type="Proteomes" id="UP000708208"/>
    </source>
</evidence>
<dbReference type="Proteomes" id="UP000708208">
    <property type="component" value="Unassembled WGS sequence"/>
</dbReference>
<dbReference type="EMBL" id="CAJVCH010548043">
    <property type="protein sequence ID" value="CAG7828568.1"/>
    <property type="molecule type" value="Genomic_DNA"/>
</dbReference>
<evidence type="ECO:0008006" key="11">
    <source>
        <dbReference type="Google" id="ProtNLM"/>
    </source>
</evidence>
<dbReference type="Pfam" id="PF00067">
    <property type="entry name" value="p450"/>
    <property type="match status" value="1"/>
</dbReference>
<accession>A0A8J2PP47</accession>
<keyword evidence="7 8" id="KW-0503">Monooxygenase</keyword>
<dbReference type="GO" id="GO:0016705">
    <property type="term" value="F:oxidoreductase activity, acting on paired donors, with incorporation or reduction of molecular oxygen"/>
    <property type="evidence" value="ECO:0007669"/>
    <property type="project" value="InterPro"/>
</dbReference>
<dbReference type="OrthoDB" id="3945418at2759"/>
<evidence type="ECO:0000256" key="8">
    <source>
        <dbReference type="RuleBase" id="RU000461"/>
    </source>
</evidence>
<sequence length="513" mass="59014">MSYFRCGRVTFNFPGKNFAAAIPHCRWVTSKSAQDFTCIPGPVSLPFVGNTYLYKLGIYSVFQYHKVLQTLHAKYGPVVREKIGNRTIVHVFDPDDVKTVHSIDGKMPEVPPLQETTQIYRQKRNLSLGLGNTNGEEWYRLRKAVQQMMMRPKEVSHYLPLQDKVAQDLLKKIEKSLDSNNVISNIENIIAKWSMESSGMVCFEKSLGCLDKNETTADRMIKANRDIFILGGILKFALPIFKYIATPKWKKFLEAEDFFYQKATSYVDETVDEINKLVEAGQLKEDQYSFLAYLLSRKDLSRKDVNIITLSLFADGLSTTSPSLVFNLYCLAKNPDAQDRIYKDIMKNLPEDNRITAEAINNFQLLKSAVKETFRLYPIGTETSRIVGKDTILGNYVIPAGTHVDLNQFVHFRSSKYFHNPEEFLPERWLREAQGTAINSAGMHPYLLIPFGHGTRMCAGRRFAEQDLYTSITRILQNYQLELVDPSYNMEQSYQTLLVPKHPMLLRFIRRKQ</sequence>
<keyword evidence="10" id="KW-1185">Reference proteome</keyword>
<dbReference type="PROSITE" id="PS00086">
    <property type="entry name" value="CYTOCHROME_P450"/>
    <property type="match status" value="1"/>
</dbReference>
<dbReference type="GO" id="GO:0005506">
    <property type="term" value="F:iron ion binding"/>
    <property type="evidence" value="ECO:0007669"/>
    <property type="project" value="InterPro"/>
</dbReference>
<evidence type="ECO:0000256" key="5">
    <source>
        <dbReference type="ARBA" id="ARBA00023002"/>
    </source>
</evidence>
<evidence type="ECO:0000256" key="4">
    <source>
        <dbReference type="ARBA" id="ARBA00022723"/>
    </source>
</evidence>
<dbReference type="PANTHER" id="PTHR24279">
    <property type="entry name" value="CYTOCHROME P450"/>
    <property type="match status" value="1"/>
</dbReference>
<dbReference type="InterPro" id="IPR017972">
    <property type="entry name" value="Cyt_P450_CS"/>
</dbReference>
<evidence type="ECO:0000313" key="9">
    <source>
        <dbReference type="EMBL" id="CAG7828568.1"/>
    </source>
</evidence>
<protein>
    <recommendedName>
        <fullName evidence="11">Cytochrome P450 CYP44</fullName>
    </recommendedName>
</protein>
<name>A0A8J2PP47_9HEXA</name>
<comment type="caution">
    <text evidence="9">The sequence shown here is derived from an EMBL/GenBank/DDBJ whole genome shotgun (WGS) entry which is preliminary data.</text>
</comment>
<dbReference type="CDD" id="cd11054">
    <property type="entry name" value="CYP24A1-like"/>
    <property type="match status" value="1"/>
</dbReference>
<evidence type="ECO:0000256" key="3">
    <source>
        <dbReference type="ARBA" id="ARBA00022617"/>
    </source>
</evidence>
<keyword evidence="5 8" id="KW-0560">Oxidoreductase</keyword>
<evidence type="ECO:0000256" key="7">
    <source>
        <dbReference type="ARBA" id="ARBA00023033"/>
    </source>
</evidence>
<dbReference type="GO" id="GO:0004497">
    <property type="term" value="F:monooxygenase activity"/>
    <property type="evidence" value="ECO:0007669"/>
    <property type="project" value="UniProtKB-KW"/>
</dbReference>
<keyword evidence="3 8" id="KW-0349">Heme</keyword>
<gene>
    <name evidence="9" type="ORF">AFUS01_LOCUS38488</name>
</gene>
<dbReference type="GO" id="GO:0020037">
    <property type="term" value="F:heme binding"/>
    <property type="evidence" value="ECO:0007669"/>
    <property type="project" value="InterPro"/>
</dbReference>
<evidence type="ECO:0000256" key="1">
    <source>
        <dbReference type="ARBA" id="ARBA00001971"/>
    </source>
</evidence>
<organism evidence="9 10">
    <name type="scientific">Allacma fusca</name>
    <dbReference type="NCBI Taxonomy" id="39272"/>
    <lineage>
        <taxon>Eukaryota</taxon>
        <taxon>Metazoa</taxon>
        <taxon>Ecdysozoa</taxon>
        <taxon>Arthropoda</taxon>
        <taxon>Hexapoda</taxon>
        <taxon>Collembola</taxon>
        <taxon>Symphypleona</taxon>
        <taxon>Sminthuridae</taxon>
        <taxon>Allacma</taxon>
    </lineage>
</organism>
<dbReference type="InterPro" id="IPR001128">
    <property type="entry name" value="Cyt_P450"/>
</dbReference>
<comment type="similarity">
    <text evidence="2 8">Belongs to the cytochrome P450 family.</text>
</comment>
<dbReference type="AlphaFoldDB" id="A0A8J2PP47"/>
<dbReference type="PANTHER" id="PTHR24279:SF120">
    <property type="entry name" value="CYTOCHROME P450"/>
    <property type="match status" value="1"/>
</dbReference>
<dbReference type="InterPro" id="IPR050479">
    <property type="entry name" value="CYP11_CYP27_families"/>
</dbReference>
<keyword evidence="4 8" id="KW-0479">Metal-binding</keyword>
<comment type="cofactor">
    <cofactor evidence="1">
        <name>heme</name>
        <dbReference type="ChEBI" id="CHEBI:30413"/>
    </cofactor>
</comment>
<dbReference type="FunFam" id="1.10.630.10:FF:000006">
    <property type="entry name" value="Cytochrome P450 302a1, mitochondrial"/>
    <property type="match status" value="1"/>
</dbReference>
<proteinExistence type="inferred from homology"/>